<dbReference type="OrthoDB" id="416786at2759"/>
<dbReference type="GO" id="GO:0016874">
    <property type="term" value="F:ligase activity"/>
    <property type="evidence" value="ECO:0007669"/>
    <property type="project" value="UniProtKB-KW"/>
</dbReference>
<dbReference type="PROSITE" id="PS00012">
    <property type="entry name" value="PHOSPHOPANTETHEINE"/>
    <property type="match status" value="3"/>
</dbReference>
<dbReference type="Pfam" id="PF00668">
    <property type="entry name" value="Condensation"/>
    <property type="match status" value="5"/>
</dbReference>
<feature type="domain" description="Ig-like" evidence="6">
    <location>
        <begin position="336"/>
        <end position="424"/>
    </location>
</feature>
<dbReference type="GO" id="GO:0005737">
    <property type="term" value="C:cytoplasm"/>
    <property type="evidence" value="ECO:0007669"/>
    <property type="project" value="TreeGrafter"/>
</dbReference>
<dbReference type="Gene3D" id="3.30.559.30">
    <property type="entry name" value="Nonribosomal peptide synthetase, condensation domain"/>
    <property type="match status" value="5"/>
</dbReference>
<feature type="non-terminal residue" evidence="7">
    <location>
        <position position="4586"/>
    </location>
</feature>
<dbReference type="Pfam" id="PF00550">
    <property type="entry name" value="PP-binding"/>
    <property type="match status" value="4"/>
</dbReference>
<dbReference type="InterPro" id="IPR020806">
    <property type="entry name" value="PKS_PP-bd"/>
</dbReference>
<protein>
    <recommendedName>
        <fullName evidence="9">Nonribosomal peptide synthetase 2</fullName>
    </recommendedName>
</protein>
<dbReference type="InterPro" id="IPR006162">
    <property type="entry name" value="Ppantetheine_attach_site"/>
</dbReference>
<dbReference type="InterPro" id="IPR036736">
    <property type="entry name" value="ACP-like_sf"/>
</dbReference>
<dbReference type="PANTHER" id="PTHR45527:SF2">
    <property type="entry name" value="FERRICROCIN SYNTHETASE (NONRIBOSOMAL PEPTIDE SIDEROPHORE SYNTHASE ) (EUROFUNG)"/>
    <property type="match status" value="1"/>
</dbReference>
<evidence type="ECO:0000256" key="2">
    <source>
        <dbReference type="ARBA" id="ARBA00022553"/>
    </source>
</evidence>
<feature type="domain" description="Carrier" evidence="5">
    <location>
        <begin position="725"/>
        <end position="803"/>
    </location>
</feature>
<dbReference type="NCBIfam" id="NF003417">
    <property type="entry name" value="PRK04813.1"/>
    <property type="match status" value="4"/>
</dbReference>
<keyword evidence="8" id="KW-1185">Reference proteome</keyword>
<dbReference type="SUPFAM" id="SSF47336">
    <property type="entry name" value="ACP-like"/>
    <property type="match status" value="3"/>
</dbReference>
<evidence type="ECO:0000259" key="5">
    <source>
        <dbReference type="PROSITE" id="PS50075"/>
    </source>
</evidence>
<gene>
    <name evidence="7" type="ORF">CDV36_002849</name>
</gene>
<evidence type="ECO:0000256" key="3">
    <source>
        <dbReference type="ARBA" id="ARBA00022598"/>
    </source>
</evidence>
<dbReference type="CDD" id="cd05918">
    <property type="entry name" value="A_NRPS_SidN3_like"/>
    <property type="match status" value="1"/>
</dbReference>
<dbReference type="InterPro" id="IPR007110">
    <property type="entry name" value="Ig-like_dom"/>
</dbReference>
<dbReference type="Gene3D" id="3.40.50.12780">
    <property type="entry name" value="N-terminal domain of ligase-like"/>
    <property type="match status" value="3"/>
</dbReference>
<evidence type="ECO:0000259" key="6">
    <source>
        <dbReference type="PROSITE" id="PS50835"/>
    </source>
</evidence>
<evidence type="ECO:0000313" key="8">
    <source>
        <dbReference type="Proteomes" id="UP000277212"/>
    </source>
</evidence>
<feature type="compositionally biased region" description="Basic and acidic residues" evidence="4">
    <location>
        <begin position="1822"/>
        <end position="1834"/>
    </location>
</feature>
<proteinExistence type="predicted"/>
<dbReference type="InterPro" id="IPR000873">
    <property type="entry name" value="AMP-dep_synth/lig_dom"/>
</dbReference>
<dbReference type="Gene3D" id="3.30.300.30">
    <property type="match status" value="3"/>
</dbReference>
<dbReference type="InterPro" id="IPR023213">
    <property type="entry name" value="CAT-like_dom_sf"/>
</dbReference>
<reference evidence="7 8" key="1">
    <citation type="submission" date="2017-06" db="EMBL/GenBank/DDBJ databases">
        <title>Comparative genomic analysis of Ambrosia Fusariam Clade fungi.</title>
        <authorList>
            <person name="Stajich J.E."/>
            <person name="Carrillo J."/>
            <person name="Kijimoto T."/>
            <person name="Eskalen A."/>
            <person name="O'Donnell K."/>
            <person name="Kasson M."/>
        </authorList>
    </citation>
    <scope>NUCLEOTIDE SEQUENCE [LARGE SCALE GENOMIC DNA]</scope>
    <source>
        <strain evidence="7">UCR3666</strain>
    </source>
</reference>
<feature type="region of interest" description="Disordered" evidence="4">
    <location>
        <begin position="704"/>
        <end position="725"/>
    </location>
</feature>
<dbReference type="EMBL" id="NKUJ01000031">
    <property type="protein sequence ID" value="RMJ17497.1"/>
    <property type="molecule type" value="Genomic_DNA"/>
</dbReference>
<feature type="domain" description="Carrier" evidence="5">
    <location>
        <begin position="4053"/>
        <end position="4129"/>
    </location>
</feature>
<dbReference type="STRING" id="2010991.A0A3M2SIV3"/>
<dbReference type="SUPFAM" id="SSF56801">
    <property type="entry name" value="Acetyl-CoA synthetase-like"/>
    <property type="match status" value="3"/>
</dbReference>
<dbReference type="Pfam" id="PF00501">
    <property type="entry name" value="AMP-binding"/>
    <property type="match status" value="4"/>
</dbReference>
<dbReference type="Proteomes" id="UP000277212">
    <property type="component" value="Unassembled WGS sequence"/>
</dbReference>
<dbReference type="CDD" id="cd05930">
    <property type="entry name" value="A_NRPS"/>
    <property type="match status" value="1"/>
</dbReference>
<dbReference type="PROSITE" id="PS50835">
    <property type="entry name" value="IG_LIKE"/>
    <property type="match status" value="1"/>
</dbReference>
<keyword evidence="2" id="KW-0597">Phosphoprotein</keyword>
<dbReference type="Gene3D" id="3.30.559.10">
    <property type="entry name" value="Chloramphenicol acetyltransferase-like domain"/>
    <property type="match status" value="5"/>
</dbReference>
<feature type="domain" description="Carrier" evidence="5">
    <location>
        <begin position="3514"/>
        <end position="3588"/>
    </location>
</feature>
<name>A0A3M2SIV3_9HYPO</name>
<dbReference type="GO" id="GO:0044550">
    <property type="term" value="P:secondary metabolite biosynthetic process"/>
    <property type="evidence" value="ECO:0007669"/>
    <property type="project" value="TreeGrafter"/>
</dbReference>
<dbReference type="GO" id="GO:0043041">
    <property type="term" value="P:amino acid activation for nonribosomal peptide biosynthetic process"/>
    <property type="evidence" value="ECO:0007669"/>
    <property type="project" value="TreeGrafter"/>
</dbReference>
<feature type="region of interest" description="Disordered" evidence="4">
    <location>
        <begin position="1815"/>
        <end position="1837"/>
    </location>
</feature>
<dbReference type="PANTHER" id="PTHR45527">
    <property type="entry name" value="NONRIBOSOMAL PEPTIDE SYNTHETASE"/>
    <property type="match status" value="1"/>
</dbReference>
<dbReference type="InterPro" id="IPR042099">
    <property type="entry name" value="ANL_N_sf"/>
</dbReference>
<keyword evidence="3" id="KW-0436">Ligase</keyword>
<dbReference type="InterPro" id="IPR009081">
    <property type="entry name" value="PP-bd_ACP"/>
</dbReference>
<dbReference type="GO" id="GO:0031177">
    <property type="term" value="F:phosphopantetheine binding"/>
    <property type="evidence" value="ECO:0007669"/>
    <property type="project" value="InterPro"/>
</dbReference>
<evidence type="ECO:0000313" key="7">
    <source>
        <dbReference type="EMBL" id="RMJ17497.1"/>
    </source>
</evidence>
<dbReference type="Gene3D" id="1.10.1200.10">
    <property type="entry name" value="ACP-like"/>
    <property type="match status" value="3"/>
</dbReference>
<dbReference type="InterPro" id="IPR020845">
    <property type="entry name" value="AMP-binding_CS"/>
</dbReference>
<dbReference type="SUPFAM" id="SSF52777">
    <property type="entry name" value="CoA-dependent acyltransferases"/>
    <property type="match status" value="10"/>
</dbReference>
<comment type="caution">
    <text evidence="7">The sequence shown here is derived from an EMBL/GenBank/DDBJ whole genome shotgun (WGS) entry which is preliminary data.</text>
</comment>
<dbReference type="PROSITE" id="PS00455">
    <property type="entry name" value="AMP_BINDING"/>
    <property type="match status" value="2"/>
</dbReference>
<dbReference type="InterPro" id="IPR045851">
    <property type="entry name" value="AMP-bd_C_sf"/>
</dbReference>
<dbReference type="FunFam" id="3.40.50.12780:FF:000024">
    <property type="entry name" value="Nonribosomal siderophore peptide synthase SidC"/>
    <property type="match status" value="1"/>
</dbReference>
<dbReference type="InterPro" id="IPR001242">
    <property type="entry name" value="Condensation_dom"/>
</dbReference>
<sequence length="4586" mass="503200">MNDTASKSQPPVTRLRPLHSRQQLDALDSQSVHEPQLLQWASSIEPRPDNETAVKAFVELVSRIVVLDADEEFCIQDSTRGGYILARFGHDTNQAFEFIECADVDDIPTDFSIDKGKALQLYIDATTGQVGLTAQANVIPEVALESLGRMLDDFILGLQGQWSQPSVLNFPPRTRPLHLSHEEAEGPALLHRWFEQRAAEYPHRTALDFLVSLESGKRIQYTYQQVENAANALAADLTQQQSSSKTVAVLIGPCPELYISYLAVLEAGMAFCPIPVDAPEERKEALLEDLKPAAVLVTTSAQLVSSGITTISVTPYLAACDTTSARQPTPVKETDPAYILYTSGTTGMPKGVVVSHISAACTISSLSSHYGFPSPTSEPIRWFQGAAPTFDISLFEIFWTLSSGSTLCCAPRESTLQDIDKTVTTLQADMTNITPSFANLLDPALIHGLMVGGETLNARLLQDFARYNPTEKLDSKPRGIYNGYGPTETAIYCIAQAHVPADQRGSVLGTPLATCGTLIVDEQFTTLSPVPMGAIGELVIAGPQVSRQGYLNRPDETSRAFVDDERWGRAYRTGDRARIVWDPAGKPVVEFLGRISDDQVKLSGRRVELGEIDSLLASRVDEVREVLSCVWKQETSGAGSEKVVSLVVCSEPDFELVRQKCLEAAERYLPDYMRPFKILRVDALPKSASGKADRKAASAYVRETLKQDQVSQQPEPAQEEPLADPQDAKLENELLSVVSEILGDNSVAITATTLLADAGMDSLRAMRLLRDIRKKWPGSGSTEQLQPSLASLLDSGASIRSVFFPSVRNVDGLAKVHRQLADFSSRHMSEALQKLNNPSEADVEMILPATCTQSQLAVSMVMDKHSYISHSVLKLKPDASSEDLKRAVEEVMTEQAIYRCAMLPCDDPLSPFAQVILRPDAWRQRISNQVLHQRASVVGDVKTWLDLAEENISLDSQRLYHAQIIEPESGSGLLIISVAHCICDGASLEALMSDIAGRYAGLEPLSRQGIHEAVLEWMSNVDPETDNMWRELVKDWETESFDALSGNGVKAAESEHGMVQHTSNLSWQALGEKSRALGASPLSILQASWSLLLQLFSEADTGDVVFGSVISGSHLPSHAPTFSVVPCRVALPETQTINDLVKSLASSSRIAQSHRHTSFGIFKTLPYSTALALQAYSQTDREDVTVPWSEIQNPAIRYDFAMFAEVLPYSQGEVDNMTFKLTYRGDSLSEPSATCIVRQFAALTEAMLSSLPEDMVQKLPVRLPRGLLSAEGTVPAAKPEGINDRTELLHHQFESQAASTPDRLAVSFYTSLDSPPIELSYAELDARANGLANVLREEDVDIIPICMHRSVELYVAILAILKAGSAWCPIDETSPVQRRTSLIARTQSKVLLTTTESLHLVQPCLDHESLEGVRIILLDQYADHKSSTRPDPRRSVMSSGDLRGKDLAYLLWTSGTTGEPKGVMIQHSAASEAMRDLQVQVEHDDKTEQVRTLQFSSYSFDVFVQDLFYTWGLAGSIISGTRELMLGTFVDFIWKSCPTHAHLTPSFGASIDVEEIRGSTLQYVTFIGEKLTEDVAEAWAAPGITTRAYNTYGPAENAVVSTLRQFYGRSRDQAKAANVGFPLTNCTAYVVREVDNRWELVPRYGVGELALGGAQVAKGYLSNEAKTAKAFIQGGPGIDERIYLTGDMVRLNDHGFEFLGRNDDLIKITGIRIELSEISAACASVRDEVPAVEHVETLYLPRPGDNSNNKVVVTFVSVKKADVDTSKIRVQVFQRARDVLPTYMVPGHVVVLDTTMPRTASNKVDRKALQKIYEESDPSELAARDGSAKPDGQETKPQWTEGQLPVLQTIADHFQVAVEGLAPDDSLASLGFSSLQVTKLAWSLRRQLDRPVGVLDLMRCRYLGELVDVVVGKQEDQTAQPNGIKPSEAPSWLAPIKDALTSKLRGDMRPQDTLYILPATPVQESLIVETMLEPKAYWAHRVFDLSQLGEIDGDRLKKAWTEAARKFDILRTIFVPLTQLSLEDNANTVTWSSQLGIQSTILQIVRREPVVGWTRLSREDENLASLAEKLQMELAPTRTTRPPWSVTFAEGSGKLMLSMHHALYDAVASEILLDTVAKVYEEQVEVSSDRALQLERGMELGLLPTASQRTEASSLWNSHLADLRKTVGALNTPFPDLTQSRQKQTQRILSSKTVIPPAFMSASLALPTLLQSSFGCILASYLELKAVMFGQVVSQRILHPDLARVMGPAMATIPVVVRGNASSAEELWSEMASDSSKLFRSAHSLHPVDIKKMLNESSGSSNAPFPGLFVYHPATEDNTTQNMFREEGQALSLNVEHPLALNIFEADGTIELTGDGRRISQAQLDLMMSQIIDQAQAMLESPQLPLEQLQNTMDRSLISISGQATSDHVDAANPTESLSLHASKHPEWIAAEEVIFQESDEDQDEIVTKTITYAQLDLATNAIVSKLASHQARIQPDDVVALYMNRDLKSLAATLAIFRAGYIYLPVDEELPLERKRLLIRDANAKLVVSTDELVGGLELNLGSDPAALLIPDLDAIMSWPICQAQLQQPSHGGYLLARLIESSPSTANLGGAGKYLNLTSRAFDPHLTQLFVPWHLGYRVVIGQDRTAMIGSMKEVINELGVTHFGSVPSVLTQLGLRPEQVPSVKVVTTGGEKASSELLDLWSSRHEGQQREPVLFNFYGPTEVTIGCLGHAVHHDSNARNLGLPLQGLEVLLLCPNTEDRQVIAKRGQPGELCIAGPQVAMGYLDRPIENAKSFQTTTLLGDGEKRMYRTGDMMRMMHDGTLEFLGRADQQAKIRGQRLELDEVVSFLKAAAAGEGDLDFAATVAGNGTDSSQQLMGFVARKATSLLKSEIEADVEPLRSQSRAMAALLGRIQKKCEDGLPAFMVPTMHWVSRIPYLPASGKVDTKALAKLAVDILNFEDEPAAPNADNTLSARELVVVKAVEEAVGINVKATATSSIHRLGIDSLSAVHLLSLMRTRGFPNLKMAEILSSSCTVGSLARLADQHSSGTLPTADASQEVSTVKRMELSSIPVGLSAEQIEAVLPCLPLQSALVARSLVWLSANSEGDEHRDVPYVAQFHYRLSHGTDVARWKEAAERVVASEAMLRTCFVQRDDGRILQVVLKSPPSPFDSGEDLAEIVAKMNVRPPIRLQIGETNDSGETVVSLKIHHALFDGVAIDVLRKRLEESYNGQNPITSTSLIALTSLSNYCSLSDAQVEATKRSWQTKLRGVRPCRVGADNNNSGAMSRSTLSLGYTITQLKTKLQAQATDMPVSVSSVFQLATALCLAQSTRQTSIVYGFVMSLRPLLDHAVPGVDGFVGPCLNTLIQSLNLQGNETLPALARRVHEAHIDACQDAMPLVGVEMVQRWAGSEDKLFDSLLSINVVPEQEDKFEPGQMSLVRTQSKSDLALAIDVDLHADGKISLTLSSGSVLTESQLDDIGQLFEKIVGSSTDETARVEDFVSVQHYTVAPVAHHSPAAVESEPASTDTGYQEALVCVKRIASRLLHLKPADISDKTSLYQIGLDSITILPFVKLVNREEKIKLSPDAVIKARTIQGTARIVQRVKAEAIRPDDTQDTPAAFDNSGVNEQNSYDRTLQRLAKDLMFVATPLQEGMLSASLAIENKAYTYVHTIQLSERALAADTPSLDNFFAAFSDTVQACEILRTRFVFTEDDEAPWVGLVSPTEQSDLVSCEVVKTGRVQLKIHHALYDAASIQALWRIVGKNYRRRLQGHDQELALHLFRPFAKMVASAQKPSVAFWNTLVQDYRYTSLEFPEDSPRASSAFHFTLGEQDLSLLQTRCKELSVTVKAALQLTWVKVLCEALYRQGDIVYGEVIMTSGGLVDDAMLGPTINTVPMRVNLADQGIAVGVAEALARVQRLNDDMKGDNSMASLRKVQTLWRSSNRDVPVSLFQSLFVFDGVVDSAKPGNDEPLFKPARTEAEDNGPAYDEYPLIASFQIKNNTLRGKLRTKMAPKEAGALGSRLEAAVRSIILGELERPALDVSLLKANAKNEPVSGTGAPNDKVDLNGLTPTADAVLELVKKVLDTRCKGKHIDYDTNLVNVGLDSILAIRLSKLLRKKMGITMSVFDIIKGASARDMAKRVNSTPKVVAQKLTRHLGQEEEEKELVAKHLGLAKEHIKSVLPTLAGQRAHLEQWLHSGKRFFEAPWVYRVHDSIDAQRVASCWAELCRVHETLRTTFVWTGKALVQVTLGEQERRGFTAIEDLSKPISALIEEHVGEENSKPSDFRQPPARFSFLEASDGKAVVLRLHHALYDAWSIKMIEKDLNDLLGVGKVLETRVSLRDAVGQIRDIRQPDAEDAYWRNHLSHAQDTVLTSDTEEKSPLGRHFKASYPDVIPRNVIKRNARTSAAILLAYAKALGHITKCSRPTFGLNHASRSLSSADGTQTLDLTAASVPTLTVTPFSVDLESEHALDFVQDHLAQLTKFAQANGVQKFSSKFNSYLNIIYAGENAKDRQESQVLRRHRLGEPLASDYFTVTKPSLSTTSTIDGLETSHLCPHQFFFTVIVGQDQDVRVSVSGNDVGDGDMVTKMVSHFGSELVEMIE</sequence>
<dbReference type="SMART" id="SM00823">
    <property type="entry name" value="PKS_PP"/>
    <property type="match status" value="3"/>
</dbReference>
<evidence type="ECO:0008006" key="9">
    <source>
        <dbReference type="Google" id="ProtNLM"/>
    </source>
</evidence>
<keyword evidence="1" id="KW-0596">Phosphopantetheine</keyword>
<evidence type="ECO:0000256" key="4">
    <source>
        <dbReference type="SAM" id="MobiDB-lite"/>
    </source>
</evidence>
<organism evidence="7 8">
    <name type="scientific">Fusarium kuroshium</name>
    <dbReference type="NCBI Taxonomy" id="2010991"/>
    <lineage>
        <taxon>Eukaryota</taxon>
        <taxon>Fungi</taxon>
        <taxon>Dikarya</taxon>
        <taxon>Ascomycota</taxon>
        <taxon>Pezizomycotina</taxon>
        <taxon>Sordariomycetes</taxon>
        <taxon>Hypocreomycetidae</taxon>
        <taxon>Hypocreales</taxon>
        <taxon>Nectriaceae</taxon>
        <taxon>Fusarium</taxon>
        <taxon>Fusarium solani species complex</taxon>
    </lineage>
</organism>
<feature type="domain" description="Carrier" evidence="5">
    <location>
        <begin position="2952"/>
        <end position="3029"/>
    </location>
</feature>
<evidence type="ECO:0000256" key="1">
    <source>
        <dbReference type="ARBA" id="ARBA00022450"/>
    </source>
</evidence>
<dbReference type="PROSITE" id="PS50075">
    <property type="entry name" value="CARRIER"/>
    <property type="match status" value="5"/>
</dbReference>
<accession>A0A3M2SIV3</accession>
<feature type="domain" description="Carrier" evidence="5">
    <location>
        <begin position="1837"/>
        <end position="1914"/>
    </location>
</feature>